<evidence type="ECO:0000256" key="5">
    <source>
        <dbReference type="ARBA" id="ARBA00022898"/>
    </source>
</evidence>
<dbReference type="Proteomes" id="UP001140453">
    <property type="component" value="Unassembled WGS sequence"/>
</dbReference>
<evidence type="ECO:0000256" key="2">
    <source>
        <dbReference type="ARBA" id="ARBA00022485"/>
    </source>
</evidence>
<comment type="cofactor">
    <cofactor evidence="1">
        <name>pyridoxal 5'-phosphate</name>
        <dbReference type="ChEBI" id="CHEBI:597326"/>
    </cofactor>
</comment>
<comment type="caution">
    <text evidence="8">The sequence shown here is derived from an EMBL/GenBank/DDBJ whole genome shotgun (WGS) entry which is preliminary data.</text>
</comment>
<evidence type="ECO:0000313" key="9">
    <source>
        <dbReference type="Proteomes" id="UP001140453"/>
    </source>
</evidence>
<dbReference type="GO" id="GO:0046872">
    <property type="term" value="F:metal ion binding"/>
    <property type="evidence" value="ECO:0007669"/>
    <property type="project" value="UniProtKB-KW"/>
</dbReference>
<evidence type="ECO:0000256" key="7">
    <source>
        <dbReference type="ARBA" id="ARBA00023014"/>
    </source>
</evidence>
<dbReference type="InterPro" id="IPR007197">
    <property type="entry name" value="rSAM"/>
</dbReference>
<dbReference type="GO" id="GO:0003824">
    <property type="term" value="F:catalytic activity"/>
    <property type="evidence" value="ECO:0007669"/>
    <property type="project" value="InterPro"/>
</dbReference>
<keyword evidence="2" id="KW-0004">4Fe-4S</keyword>
<dbReference type="InterPro" id="IPR013785">
    <property type="entry name" value="Aldolase_TIM"/>
</dbReference>
<evidence type="ECO:0008006" key="10">
    <source>
        <dbReference type="Google" id="ProtNLM"/>
    </source>
</evidence>
<protein>
    <recommendedName>
        <fullName evidence="10">L-lysine 2,3-aminomutase</fullName>
    </recommendedName>
</protein>
<evidence type="ECO:0000256" key="1">
    <source>
        <dbReference type="ARBA" id="ARBA00001933"/>
    </source>
</evidence>
<dbReference type="OrthoDB" id="5396721at2759"/>
<dbReference type="PANTHER" id="PTHR30538:SF0">
    <property type="entry name" value="L-LYSINE 2,3-AMINOMUTASE AQ_1632-RELATED"/>
    <property type="match status" value="1"/>
</dbReference>
<keyword evidence="4" id="KW-0479">Metal-binding</keyword>
<keyword evidence="6" id="KW-0408">Iron</keyword>
<gene>
    <name evidence="8" type="ORF">N0V93_003364</name>
</gene>
<reference evidence="8" key="1">
    <citation type="submission" date="2022-10" db="EMBL/GenBank/DDBJ databases">
        <title>Tapping the CABI collections for fungal endophytes: first genome assemblies for Collariella, Neodidymelliopsis, Ascochyta clinopodiicola, Didymella pomorum, Didymosphaeria variabile, Neocosmospora piperis and Neocucurbitaria cava.</title>
        <authorList>
            <person name="Hill R."/>
        </authorList>
    </citation>
    <scope>NUCLEOTIDE SEQUENCE</scope>
    <source>
        <strain evidence="8">IMI 355082</strain>
    </source>
</reference>
<dbReference type="SFLD" id="SFLDS00029">
    <property type="entry name" value="Radical_SAM"/>
    <property type="match status" value="1"/>
</dbReference>
<proteinExistence type="predicted"/>
<dbReference type="AlphaFoldDB" id="A0A9W8Z0A5"/>
<dbReference type="SUPFAM" id="SSF102114">
    <property type="entry name" value="Radical SAM enzymes"/>
    <property type="match status" value="1"/>
</dbReference>
<keyword evidence="5" id="KW-0663">Pyridoxal phosphate</keyword>
<dbReference type="EMBL" id="JAPEVB010000002">
    <property type="protein sequence ID" value="KAJ4394147.1"/>
    <property type="molecule type" value="Genomic_DNA"/>
</dbReference>
<keyword evidence="9" id="KW-1185">Reference proteome</keyword>
<evidence type="ECO:0000256" key="4">
    <source>
        <dbReference type="ARBA" id="ARBA00022723"/>
    </source>
</evidence>
<keyword evidence="7" id="KW-0411">Iron-sulfur</keyword>
<evidence type="ECO:0000313" key="8">
    <source>
        <dbReference type="EMBL" id="KAJ4394147.1"/>
    </source>
</evidence>
<organism evidence="8 9">
    <name type="scientific">Gnomoniopsis smithogilvyi</name>
    <dbReference type="NCBI Taxonomy" id="1191159"/>
    <lineage>
        <taxon>Eukaryota</taxon>
        <taxon>Fungi</taxon>
        <taxon>Dikarya</taxon>
        <taxon>Ascomycota</taxon>
        <taxon>Pezizomycotina</taxon>
        <taxon>Sordariomycetes</taxon>
        <taxon>Sordariomycetidae</taxon>
        <taxon>Diaporthales</taxon>
        <taxon>Gnomoniaceae</taxon>
        <taxon>Gnomoniopsis</taxon>
    </lineage>
</organism>
<dbReference type="GO" id="GO:0051539">
    <property type="term" value="F:4 iron, 4 sulfur cluster binding"/>
    <property type="evidence" value="ECO:0007669"/>
    <property type="project" value="UniProtKB-KW"/>
</dbReference>
<name>A0A9W8Z0A5_9PEZI</name>
<sequence>MFSSTLRKPFFRVPSTIDFRHISHSATVAAVAHDLQPAQTPSAPHGPVSSATQQRGEEFWRRVPVFEDVAASEFLSYQWSIANTVQGKPKLWKFLQAVLPDAVPFDRGSLRAQSKESLIEDVFEGVDAATMAIRITYPDRALFLATSVCPTYCVFCTRSYAVGAHTDSVTKTFFKPTRRRWDAIFEYIENTPQIQDVVVSGGDSYYLEPDQIRYIGERLISIPHIRRFRFASKGLAVAPIRILDRSDGWAAALASVAAKAEVAGKSVAWHTHFNHPHEITWITREAAQLMRDARVTVRNQTVLLKGVNDNVDTMSRLIRSLADMNIAPYYVYICDMIKMNEHMRTTLQTMLDIEAEIRGSIAGFNIPQFVVDLPGGGGKRLGWSYKSYDRKTGISQFVAPAVTTAATSQGSARSKPEVFEYYDPIGDTVGETYLEDGDDRDDSH</sequence>
<dbReference type="InterPro" id="IPR058240">
    <property type="entry name" value="rSAM_sf"/>
</dbReference>
<dbReference type="Gene3D" id="3.20.20.70">
    <property type="entry name" value="Aldolase class I"/>
    <property type="match status" value="1"/>
</dbReference>
<dbReference type="PANTHER" id="PTHR30538">
    <property type="entry name" value="LYSINE 2,3-AMINOMUTASE-RELATED"/>
    <property type="match status" value="1"/>
</dbReference>
<evidence type="ECO:0000256" key="3">
    <source>
        <dbReference type="ARBA" id="ARBA00022691"/>
    </source>
</evidence>
<dbReference type="SFLD" id="SFLDG01070">
    <property type="entry name" value="PLP-dependent"/>
    <property type="match status" value="1"/>
</dbReference>
<accession>A0A9W8Z0A5</accession>
<dbReference type="InterPro" id="IPR003739">
    <property type="entry name" value="Lys_aminomutase/Glu_NH3_mut"/>
</dbReference>
<evidence type="ECO:0000256" key="6">
    <source>
        <dbReference type="ARBA" id="ARBA00023004"/>
    </source>
</evidence>
<keyword evidence="3" id="KW-0949">S-adenosyl-L-methionine</keyword>